<dbReference type="Proteomes" id="UP000663834">
    <property type="component" value="Unassembled WGS sequence"/>
</dbReference>
<dbReference type="AlphaFoldDB" id="A0A816E2H4"/>
<dbReference type="EMBL" id="CAJNOW010015770">
    <property type="protein sequence ID" value="CAF1644975.1"/>
    <property type="molecule type" value="Genomic_DNA"/>
</dbReference>
<name>A0A816E2H4_9BILA</name>
<protein>
    <submittedName>
        <fullName evidence="1">Uncharacterized protein</fullName>
    </submittedName>
</protein>
<evidence type="ECO:0000313" key="1">
    <source>
        <dbReference type="EMBL" id="CAF1644975.1"/>
    </source>
</evidence>
<gene>
    <name evidence="1" type="ORF">KQP761_LOCUS28804</name>
</gene>
<proteinExistence type="predicted"/>
<sequence>MKLKQEPSTSSIQWTCDHIKSSEEIFHVWSKFKTTKKLTIEDWGGTNLQNVQSISLPKLIDISILSKYFPRLVSLWTSRCGLHPDENLAELIISLVTYFEQLVEIIINKGSSYRRDGFHGLDKLLV</sequence>
<comment type="caution">
    <text evidence="1">The sequence shown here is derived from an EMBL/GenBank/DDBJ whole genome shotgun (WGS) entry which is preliminary data.</text>
</comment>
<reference evidence="1" key="1">
    <citation type="submission" date="2021-02" db="EMBL/GenBank/DDBJ databases">
        <authorList>
            <person name="Nowell W R."/>
        </authorList>
    </citation>
    <scope>NUCLEOTIDE SEQUENCE</scope>
</reference>
<evidence type="ECO:0000313" key="2">
    <source>
        <dbReference type="Proteomes" id="UP000663834"/>
    </source>
</evidence>
<organism evidence="1 2">
    <name type="scientific">Rotaria magnacalcarata</name>
    <dbReference type="NCBI Taxonomy" id="392030"/>
    <lineage>
        <taxon>Eukaryota</taxon>
        <taxon>Metazoa</taxon>
        <taxon>Spiralia</taxon>
        <taxon>Gnathifera</taxon>
        <taxon>Rotifera</taxon>
        <taxon>Eurotatoria</taxon>
        <taxon>Bdelloidea</taxon>
        <taxon>Philodinida</taxon>
        <taxon>Philodinidae</taxon>
        <taxon>Rotaria</taxon>
    </lineage>
</organism>
<accession>A0A816E2H4</accession>